<evidence type="ECO:0000259" key="3">
    <source>
        <dbReference type="PROSITE" id="PS51755"/>
    </source>
</evidence>
<dbReference type="Proteomes" id="UP000000263">
    <property type="component" value="Chromosome"/>
</dbReference>
<dbReference type="GO" id="GO:0006355">
    <property type="term" value="P:regulation of DNA-templated transcription"/>
    <property type="evidence" value="ECO:0007669"/>
    <property type="project" value="InterPro"/>
</dbReference>
<dbReference type="PROSITE" id="PS51755">
    <property type="entry name" value="OMPR_PHOB"/>
    <property type="match status" value="1"/>
</dbReference>
<dbReference type="eggNOG" id="COG0745">
    <property type="taxonomic scope" value="Bacteria"/>
</dbReference>
<accession>A7NH64</accession>
<evidence type="ECO:0000256" key="2">
    <source>
        <dbReference type="PROSITE-ProRule" id="PRU01091"/>
    </source>
</evidence>
<dbReference type="STRING" id="383372.Rcas_0689"/>
<sequence>MAADRHSIAVEAFDALAAERELHLQPVVFVEPPQYATYTGMRSFVVFGESGSGKTALRLALMRQAMPPNAPPTHLVVHWQPDPVEGIKGSPAVRIFVRQALEICATTLLTTCAHYPRLFHDAPPTAQTFIHWFIQAYTGDDRPHLLAIIEEAMTAEEGMLLARRLITDPAAPVLYPDVAEQRVIALLTGTLQRMGMRGVWVMVDGFEPWLRSAASGLSDLLTAILSTLELFDLNGFAIKMFAPRSLEPVITGSWGAVKGRVDLFTLSWTPEHLTRITERHIAAKIGRPQATFGDLCAAEREVRAWLQRYGGSTPRGWLKLIRPLVDAFLASGASQPLSHAAWRAVWRTHPPRLFIDLTTDRVFIGDAEVSGLQPRPYRLLRYLYENRARRVPRSELYYCAYQGFAEEPRVHDDRGWEDPADWNNVLDNALLRLRRIIEPDPRHPIYILTDRGWGVKLENTQ</sequence>
<dbReference type="GO" id="GO:0000160">
    <property type="term" value="P:phosphorelay signal transduction system"/>
    <property type="evidence" value="ECO:0007669"/>
    <property type="project" value="InterPro"/>
</dbReference>
<dbReference type="RefSeq" id="WP_012119241.1">
    <property type="nucleotide sequence ID" value="NC_009767.1"/>
</dbReference>
<name>A7NH64_ROSCS</name>
<evidence type="ECO:0000313" key="5">
    <source>
        <dbReference type="Proteomes" id="UP000000263"/>
    </source>
</evidence>
<keyword evidence="1 2" id="KW-0238">DNA-binding</keyword>
<feature type="DNA-binding region" description="OmpR/PhoB-type" evidence="2">
    <location>
        <begin position="343"/>
        <end position="459"/>
    </location>
</feature>
<reference evidence="4 5" key="1">
    <citation type="submission" date="2007-08" db="EMBL/GenBank/DDBJ databases">
        <title>Complete sequence of Roseiflexus castenholzii DSM 13941.</title>
        <authorList>
            <consortium name="US DOE Joint Genome Institute"/>
            <person name="Copeland A."/>
            <person name="Lucas S."/>
            <person name="Lapidus A."/>
            <person name="Barry K."/>
            <person name="Glavina del Rio T."/>
            <person name="Dalin E."/>
            <person name="Tice H."/>
            <person name="Pitluck S."/>
            <person name="Thompson L.S."/>
            <person name="Brettin T."/>
            <person name="Bruce D."/>
            <person name="Detter J.C."/>
            <person name="Han C."/>
            <person name="Tapia R."/>
            <person name="Schmutz J."/>
            <person name="Larimer F."/>
            <person name="Land M."/>
            <person name="Hauser L."/>
            <person name="Kyrpides N."/>
            <person name="Mikhailova N."/>
            <person name="Bryant D.A."/>
            <person name="Hanada S."/>
            <person name="Tsukatani Y."/>
            <person name="Richardson P."/>
        </authorList>
    </citation>
    <scope>NUCLEOTIDE SEQUENCE [LARGE SCALE GENOMIC DNA]</scope>
    <source>
        <strain evidence="5">DSM 13941 / HLO8</strain>
    </source>
</reference>
<keyword evidence="5" id="KW-1185">Reference proteome</keyword>
<dbReference type="EMBL" id="CP000804">
    <property type="protein sequence ID" value="ABU56811.1"/>
    <property type="molecule type" value="Genomic_DNA"/>
</dbReference>
<gene>
    <name evidence="4" type="ordered locus">Rcas_0689</name>
</gene>
<proteinExistence type="predicted"/>
<dbReference type="InterPro" id="IPR036388">
    <property type="entry name" value="WH-like_DNA-bd_sf"/>
</dbReference>
<dbReference type="Gene3D" id="1.10.10.10">
    <property type="entry name" value="Winged helix-like DNA-binding domain superfamily/Winged helix DNA-binding domain"/>
    <property type="match status" value="1"/>
</dbReference>
<organism evidence="4 5">
    <name type="scientific">Roseiflexus castenholzii (strain DSM 13941 / HLO8)</name>
    <dbReference type="NCBI Taxonomy" id="383372"/>
    <lineage>
        <taxon>Bacteria</taxon>
        <taxon>Bacillati</taxon>
        <taxon>Chloroflexota</taxon>
        <taxon>Chloroflexia</taxon>
        <taxon>Chloroflexales</taxon>
        <taxon>Roseiflexineae</taxon>
        <taxon>Roseiflexaceae</taxon>
        <taxon>Roseiflexus</taxon>
    </lineage>
</organism>
<evidence type="ECO:0000256" key="1">
    <source>
        <dbReference type="ARBA" id="ARBA00023125"/>
    </source>
</evidence>
<dbReference type="CDD" id="cd00383">
    <property type="entry name" value="trans_reg_C"/>
    <property type="match status" value="1"/>
</dbReference>
<dbReference type="InterPro" id="IPR016032">
    <property type="entry name" value="Sig_transdc_resp-reg_C-effctor"/>
</dbReference>
<dbReference type="KEGG" id="rca:Rcas_0689"/>
<protein>
    <submittedName>
        <fullName evidence="4">Putative two component transcriptional regulator, winged helix family</fullName>
    </submittedName>
</protein>
<evidence type="ECO:0000313" key="4">
    <source>
        <dbReference type="EMBL" id="ABU56811.1"/>
    </source>
</evidence>
<dbReference type="HOGENOM" id="CLU_609229_0_0_0"/>
<dbReference type="AlphaFoldDB" id="A7NH64"/>
<dbReference type="InterPro" id="IPR001867">
    <property type="entry name" value="OmpR/PhoB-type_DNA-bd"/>
</dbReference>
<dbReference type="OrthoDB" id="138059at2"/>
<dbReference type="GO" id="GO:0003677">
    <property type="term" value="F:DNA binding"/>
    <property type="evidence" value="ECO:0007669"/>
    <property type="project" value="UniProtKB-UniRule"/>
</dbReference>
<dbReference type="SMART" id="SM00862">
    <property type="entry name" value="Trans_reg_C"/>
    <property type="match status" value="1"/>
</dbReference>
<dbReference type="SUPFAM" id="SSF46894">
    <property type="entry name" value="C-terminal effector domain of the bipartite response regulators"/>
    <property type="match status" value="1"/>
</dbReference>
<feature type="domain" description="OmpR/PhoB-type" evidence="3">
    <location>
        <begin position="343"/>
        <end position="459"/>
    </location>
</feature>